<evidence type="ECO:0000313" key="9">
    <source>
        <dbReference type="EMBL" id="KAF1976418.1"/>
    </source>
</evidence>
<feature type="transmembrane region" description="Helical" evidence="7">
    <location>
        <begin position="87"/>
        <end position="108"/>
    </location>
</feature>
<dbReference type="PROSITE" id="PS50850">
    <property type="entry name" value="MFS"/>
    <property type="match status" value="1"/>
</dbReference>
<feature type="domain" description="Major facilitator superfamily (MFS) profile" evidence="8">
    <location>
        <begin position="47"/>
        <end position="483"/>
    </location>
</feature>
<evidence type="ECO:0000256" key="4">
    <source>
        <dbReference type="ARBA" id="ARBA00022989"/>
    </source>
</evidence>
<accession>A0A6A5VIE3</accession>
<dbReference type="GO" id="GO:0022857">
    <property type="term" value="F:transmembrane transporter activity"/>
    <property type="evidence" value="ECO:0007669"/>
    <property type="project" value="InterPro"/>
</dbReference>
<dbReference type="AlphaFoldDB" id="A0A6A5VIE3"/>
<feature type="transmembrane region" description="Helical" evidence="7">
    <location>
        <begin position="423"/>
        <end position="444"/>
    </location>
</feature>
<dbReference type="SUPFAM" id="SSF103473">
    <property type="entry name" value="MFS general substrate transporter"/>
    <property type="match status" value="1"/>
</dbReference>
<feature type="transmembrane region" description="Helical" evidence="7">
    <location>
        <begin position="205"/>
        <end position="225"/>
    </location>
</feature>
<proteinExistence type="inferred from homology"/>
<feature type="transmembrane region" description="Helical" evidence="7">
    <location>
        <begin position="362"/>
        <end position="382"/>
    </location>
</feature>
<feature type="transmembrane region" description="Helical" evidence="7">
    <location>
        <begin position="178"/>
        <end position="199"/>
    </location>
</feature>
<feature type="transmembrane region" description="Helical" evidence="7">
    <location>
        <begin position="456"/>
        <end position="479"/>
    </location>
</feature>
<feature type="transmembrane region" description="Helical" evidence="7">
    <location>
        <begin position="318"/>
        <end position="337"/>
    </location>
</feature>
<comment type="similarity">
    <text evidence="2">Belongs to the major facilitator superfamily.</text>
</comment>
<dbReference type="GO" id="GO:0005886">
    <property type="term" value="C:plasma membrane"/>
    <property type="evidence" value="ECO:0007669"/>
    <property type="project" value="TreeGrafter"/>
</dbReference>
<feature type="transmembrane region" description="Helical" evidence="7">
    <location>
        <begin position="275"/>
        <end position="298"/>
    </location>
</feature>
<dbReference type="FunFam" id="1.20.1250.20:FF:000082">
    <property type="entry name" value="MFS multidrug transporter, putative"/>
    <property type="match status" value="1"/>
</dbReference>
<organism evidence="9 10">
    <name type="scientific">Bimuria novae-zelandiae CBS 107.79</name>
    <dbReference type="NCBI Taxonomy" id="1447943"/>
    <lineage>
        <taxon>Eukaryota</taxon>
        <taxon>Fungi</taxon>
        <taxon>Dikarya</taxon>
        <taxon>Ascomycota</taxon>
        <taxon>Pezizomycotina</taxon>
        <taxon>Dothideomycetes</taxon>
        <taxon>Pleosporomycetidae</taxon>
        <taxon>Pleosporales</taxon>
        <taxon>Massarineae</taxon>
        <taxon>Didymosphaeriaceae</taxon>
        <taxon>Bimuria</taxon>
    </lineage>
</organism>
<dbReference type="OrthoDB" id="4426556at2759"/>
<dbReference type="Proteomes" id="UP000800036">
    <property type="component" value="Unassembled WGS sequence"/>
</dbReference>
<feature type="transmembrane region" description="Helical" evidence="7">
    <location>
        <begin position="388"/>
        <end position="416"/>
    </location>
</feature>
<reference evidence="9" key="1">
    <citation type="journal article" date="2020" name="Stud. Mycol.">
        <title>101 Dothideomycetes genomes: a test case for predicting lifestyles and emergence of pathogens.</title>
        <authorList>
            <person name="Haridas S."/>
            <person name="Albert R."/>
            <person name="Binder M."/>
            <person name="Bloem J."/>
            <person name="Labutti K."/>
            <person name="Salamov A."/>
            <person name="Andreopoulos B."/>
            <person name="Baker S."/>
            <person name="Barry K."/>
            <person name="Bills G."/>
            <person name="Bluhm B."/>
            <person name="Cannon C."/>
            <person name="Castanera R."/>
            <person name="Culley D."/>
            <person name="Daum C."/>
            <person name="Ezra D."/>
            <person name="Gonzalez J."/>
            <person name="Henrissat B."/>
            <person name="Kuo A."/>
            <person name="Liang C."/>
            <person name="Lipzen A."/>
            <person name="Lutzoni F."/>
            <person name="Magnuson J."/>
            <person name="Mondo S."/>
            <person name="Nolan M."/>
            <person name="Ohm R."/>
            <person name="Pangilinan J."/>
            <person name="Park H.-J."/>
            <person name="Ramirez L."/>
            <person name="Alfaro M."/>
            <person name="Sun H."/>
            <person name="Tritt A."/>
            <person name="Yoshinaga Y."/>
            <person name="Zwiers L.-H."/>
            <person name="Turgeon B."/>
            <person name="Goodwin S."/>
            <person name="Spatafora J."/>
            <person name="Crous P."/>
            <person name="Grigoriev I."/>
        </authorList>
    </citation>
    <scope>NUCLEOTIDE SEQUENCE</scope>
    <source>
        <strain evidence="9">CBS 107.79</strain>
    </source>
</reference>
<dbReference type="EMBL" id="ML976667">
    <property type="protein sequence ID" value="KAF1976418.1"/>
    <property type="molecule type" value="Genomic_DNA"/>
</dbReference>
<comment type="subcellular location">
    <subcellularLocation>
        <location evidence="1">Membrane</location>
        <topology evidence="1">Multi-pass membrane protein</topology>
    </subcellularLocation>
</comment>
<dbReference type="PANTHER" id="PTHR23502">
    <property type="entry name" value="MAJOR FACILITATOR SUPERFAMILY"/>
    <property type="match status" value="1"/>
</dbReference>
<evidence type="ECO:0000256" key="1">
    <source>
        <dbReference type="ARBA" id="ARBA00004141"/>
    </source>
</evidence>
<evidence type="ECO:0000256" key="3">
    <source>
        <dbReference type="ARBA" id="ARBA00022692"/>
    </source>
</evidence>
<evidence type="ECO:0000256" key="6">
    <source>
        <dbReference type="SAM" id="MobiDB-lite"/>
    </source>
</evidence>
<evidence type="ECO:0000313" key="10">
    <source>
        <dbReference type="Proteomes" id="UP000800036"/>
    </source>
</evidence>
<dbReference type="InterPro" id="IPR020846">
    <property type="entry name" value="MFS_dom"/>
</dbReference>
<name>A0A6A5VIE3_9PLEO</name>
<protein>
    <submittedName>
        <fullName evidence="9">Multidrug transporter</fullName>
    </submittedName>
</protein>
<dbReference type="Pfam" id="PF07690">
    <property type="entry name" value="MFS_1"/>
    <property type="match status" value="1"/>
</dbReference>
<keyword evidence="5 7" id="KW-0472">Membrane</keyword>
<sequence length="515" mass="57130">MATPNCTQAPSIGSSNTVNAHPDGMDWDGPDDRTNPFNWSQTKKWRVTLLACFMTFVLQINGTAMTSAAEQINESFHVSDENFPHSYWPVFSWTLSGAAAPMIGLPLMEHFGVRWSYMMMYACLIIFIVPQAVAQNFATLIVTRIITGGCSATLANITSGILSDMWRDGRAKSFGTSLYIWGLLAGLSTGPVIGSAILHFTTWRWIFFSQIIFYSVFFPVIFVGLPEVRPDVILARRARTLRKTTNTKIYAEVEKQHTSIREIVRETLVRPTRMLCTEAVVLTFGLWSAFCVGTAFMFTQSIVQVYSGLYDWTFYGTGLVQVAIVIGEIAGLVASIGQDELYFRSARTNVEDPGKPIPESRLYLSIPASFLGLAGGLFYFAWTSYPSIPWIVPTIALGSVGFGMFCSVTAVTTYLLDAYAKYAASAIAGAAFLENILAAFLPLATQSMYRTLGFHWASSLLGFLALALSFLPVVLFFFGRKIREKSPFMGESAYEDRKMLSDKPRARYRSSMGYT</sequence>
<feature type="compositionally biased region" description="Polar residues" evidence="6">
    <location>
        <begin position="1"/>
        <end position="19"/>
    </location>
</feature>
<dbReference type="Gene3D" id="1.20.1250.20">
    <property type="entry name" value="MFS general substrate transporter like domains"/>
    <property type="match status" value="1"/>
</dbReference>
<evidence type="ECO:0000256" key="7">
    <source>
        <dbReference type="SAM" id="Phobius"/>
    </source>
</evidence>
<dbReference type="PANTHER" id="PTHR23502:SF52">
    <property type="entry name" value="MULTIDRUG TRANSPORTER, PUTATIVE (AFU_ORTHOLOGUE AFUA_2G17730)-RELATED"/>
    <property type="match status" value="1"/>
</dbReference>
<dbReference type="InterPro" id="IPR036259">
    <property type="entry name" value="MFS_trans_sf"/>
</dbReference>
<feature type="region of interest" description="Disordered" evidence="6">
    <location>
        <begin position="1"/>
        <end position="33"/>
    </location>
</feature>
<dbReference type="InterPro" id="IPR011701">
    <property type="entry name" value="MFS"/>
</dbReference>
<feature type="transmembrane region" description="Helical" evidence="7">
    <location>
        <begin position="145"/>
        <end position="166"/>
    </location>
</feature>
<feature type="transmembrane region" description="Helical" evidence="7">
    <location>
        <begin position="115"/>
        <end position="133"/>
    </location>
</feature>
<evidence type="ECO:0000259" key="8">
    <source>
        <dbReference type="PROSITE" id="PS50850"/>
    </source>
</evidence>
<evidence type="ECO:0000256" key="5">
    <source>
        <dbReference type="ARBA" id="ARBA00023136"/>
    </source>
</evidence>
<keyword evidence="3 7" id="KW-0812">Transmembrane</keyword>
<feature type="transmembrane region" description="Helical" evidence="7">
    <location>
        <begin position="47"/>
        <end position="67"/>
    </location>
</feature>
<keyword evidence="10" id="KW-1185">Reference proteome</keyword>
<evidence type="ECO:0000256" key="2">
    <source>
        <dbReference type="ARBA" id="ARBA00008335"/>
    </source>
</evidence>
<gene>
    <name evidence="9" type="ORF">BU23DRAFT_566077</name>
</gene>
<keyword evidence="4 7" id="KW-1133">Transmembrane helix</keyword>